<protein>
    <submittedName>
        <fullName evidence="9">Uncharacterized protein</fullName>
    </submittedName>
</protein>
<feature type="domain" description="RNA polymerase sigma-70 region 2" evidence="7">
    <location>
        <begin position="325"/>
        <end position="394"/>
    </location>
</feature>
<feature type="compositionally biased region" description="Low complexity" evidence="6">
    <location>
        <begin position="71"/>
        <end position="86"/>
    </location>
</feature>
<dbReference type="GO" id="GO:0016987">
    <property type="term" value="F:sigma factor activity"/>
    <property type="evidence" value="ECO:0007669"/>
    <property type="project" value="UniProtKB-KW"/>
</dbReference>
<dbReference type="SUPFAM" id="SSF88946">
    <property type="entry name" value="Sigma2 domain of RNA polymerase sigma factors"/>
    <property type="match status" value="1"/>
</dbReference>
<dbReference type="Gene3D" id="1.20.120.1810">
    <property type="match status" value="1"/>
</dbReference>
<dbReference type="GO" id="GO:0003677">
    <property type="term" value="F:DNA binding"/>
    <property type="evidence" value="ECO:0007669"/>
    <property type="project" value="UniProtKB-KW"/>
</dbReference>
<dbReference type="OrthoDB" id="47406at2759"/>
<dbReference type="Pfam" id="PF04542">
    <property type="entry name" value="Sigma70_r2"/>
    <property type="match status" value="1"/>
</dbReference>
<organism evidence="9 10">
    <name type="scientific">Adiantum capillus-veneris</name>
    <name type="common">Maidenhair fern</name>
    <dbReference type="NCBI Taxonomy" id="13818"/>
    <lineage>
        <taxon>Eukaryota</taxon>
        <taxon>Viridiplantae</taxon>
        <taxon>Streptophyta</taxon>
        <taxon>Embryophyta</taxon>
        <taxon>Tracheophyta</taxon>
        <taxon>Polypodiopsida</taxon>
        <taxon>Polypodiidae</taxon>
        <taxon>Polypodiales</taxon>
        <taxon>Pteridineae</taxon>
        <taxon>Pteridaceae</taxon>
        <taxon>Vittarioideae</taxon>
        <taxon>Adiantum</taxon>
    </lineage>
</organism>
<dbReference type="AlphaFoldDB" id="A0A9D4UJP2"/>
<dbReference type="InterPro" id="IPR036388">
    <property type="entry name" value="WH-like_DNA-bd_sf"/>
</dbReference>
<reference evidence="9" key="1">
    <citation type="submission" date="2021-01" db="EMBL/GenBank/DDBJ databases">
        <title>Adiantum capillus-veneris genome.</title>
        <authorList>
            <person name="Fang Y."/>
            <person name="Liao Q."/>
        </authorList>
    </citation>
    <scope>NUCLEOTIDE SEQUENCE</scope>
    <source>
        <strain evidence="9">H3</strain>
        <tissue evidence="9">Leaf</tissue>
    </source>
</reference>
<dbReference type="PRINTS" id="PR00046">
    <property type="entry name" value="SIGMA70FCT"/>
</dbReference>
<dbReference type="InterPro" id="IPR013324">
    <property type="entry name" value="RNA_pol_sigma_r3/r4-like"/>
</dbReference>
<gene>
    <name evidence="9" type="ORF">GOP47_0015440</name>
</gene>
<dbReference type="InterPro" id="IPR000943">
    <property type="entry name" value="RNA_pol_sigma70"/>
</dbReference>
<dbReference type="GO" id="GO:0006352">
    <property type="term" value="P:DNA-templated transcription initiation"/>
    <property type="evidence" value="ECO:0007669"/>
    <property type="project" value="InterPro"/>
</dbReference>
<evidence type="ECO:0000259" key="7">
    <source>
        <dbReference type="Pfam" id="PF04542"/>
    </source>
</evidence>
<evidence type="ECO:0000313" key="10">
    <source>
        <dbReference type="Proteomes" id="UP000886520"/>
    </source>
</evidence>
<dbReference type="NCBIfam" id="TIGR02937">
    <property type="entry name" value="sigma70-ECF"/>
    <property type="match status" value="1"/>
</dbReference>
<dbReference type="InterPro" id="IPR050239">
    <property type="entry name" value="Sigma-70_RNA_pol_init_factors"/>
</dbReference>
<dbReference type="PANTHER" id="PTHR30603:SF4">
    <property type="entry name" value="RNA POLYMERASE SIGMA FACTOR SIGE, CHLOROPLASTIC_MITOCHONDRIAL"/>
    <property type="match status" value="1"/>
</dbReference>
<dbReference type="InterPro" id="IPR007627">
    <property type="entry name" value="RNA_pol_sigma70_r2"/>
</dbReference>
<evidence type="ECO:0000256" key="6">
    <source>
        <dbReference type="SAM" id="MobiDB-lite"/>
    </source>
</evidence>
<dbReference type="Proteomes" id="UP000886520">
    <property type="component" value="Chromosome 15"/>
</dbReference>
<keyword evidence="5" id="KW-0804">Transcription</keyword>
<keyword evidence="10" id="KW-1185">Reference proteome</keyword>
<dbReference type="InterPro" id="IPR013325">
    <property type="entry name" value="RNA_pol_sigma_r2"/>
</dbReference>
<dbReference type="SUPFAM" id="SSF88659">
    <property type="entry name" value="Sigma3 and sigma4 domains of RNA polymerase sigma factors"/>
    <property type="match status" value="1"/>
</dbReference>
<evidence type="ECO:0000313" key="9">
    <source>
        <dbReference type="EMBL" id="KAI5069139.1"/>
    </source>
</evidence>
<keyword evidence="4" id="KW-0238">DNA-binding</keyword>
<keyword evidence="2" id="KW-0805">Transcription regulation</keyword>
<evidence type="ECO:0000256" key="3">
    <source>
        <dbReference type="ARBA" id="ARBA00023082"/>
    </source>
</evidence>
<evidence type="ECO:0000256" key="2">
    <source>
        <dbReference type="ARBA" id="ARBA00023015"/>
    </source>
</evidence>
<feature type="region of interest" description="Disordered" evidence="6">
    <location>
        <begin position="33"/>
        <end position="110"/>
    </location>
</feature>
<dbReference type="EMBL" id="JABFUD020000015">
    <property type="protein sequence ID" value="KAI5069139.1"/>
    <property type="molecule type" value="Genomic_DNA"/>
</dbReference>
<sequence>MGVTAVNAMQHAALVKDRLYAGDDHLHFTHRGKQRLSLKQSSLKWPSSPRRPRRALLRRSSTGHAAAMKRPVSVSDPVASSVSKPSAARKLRSSFNPSTSAAPASGMEPQQLFDLPSRETLSSLKQELEDDLDVDYREAAAVLEHLFSESPSVELDFKAATEDMVLPHSPSTSLVDSDVKLASRLRGLKKNFRKDLTARIIHHRKRLNELSHQCSQERSKSGAATKLSNSIWSSAAANLLQQYGEVINFTAQNWTRLRGELLSAEEERWLGSLMKPAKALLKIKDSLMQQTGRELSNEDWARAAKTDVATLARHLALHKAARNKLVKMNLRLVKYQARKYEKESLGSSLTVEELCQEGVKGLITAVDRFNPTRGVRFSTYAVFWIRNSILRAQTRSGFPIRAPFNFAEVKMNINKVRWEMRLESGETEKLAGENLRKVLKRAGVHEEKYKAIMRSTPKMVSLHKRDPHTGAELIERLADPSSHHGASSRYLVGAGGGGIEATDPLLRIGIDDVLDSLKPKESFVLRQRFGLDGKGERALGEISQNMQISREMVRRYEVRGLLKLKHPTRLDYLRSFLPVD</sequence>
<dbReference type="InterPro" id="IPR014284">
    <property type="entry name" value="RNA_pol_sigma-70_dom"/>
</dbReference>
<dbReference type="Pfam" id="PF04545">
    <property type="entry name" value="Sigma70_r4"/>
    <property type="match status" value="1"/>
</dbReference>
<accession>A0A9D4UJP2</accession>
<name>A0A9D4UJP2_ADICA</name>
<feature type="compositionally biased region" description="Polar residues" evidence="6">
    <location>
        <begin position="93"/>
        <end position="102"/>
    </location>
</feature>
<keyword evidence="3" id="KW-0731">Sigma factor</keyword>
<dbReference type="PANTHER" id="PTHR30603">
    <property type="entry name" value="RNA POLYMERASE SIGMA FACTOR RPO"/>
    <property type="match status" value="1"/>
</dbReference>
<evidence type="ECO:0000256" key="1">
    <source>
        <dbReference type="ARBA" id="ARBA00007788"/>
    </source>
</evidence>
<comment type="caution">
    <text evidence="9">The sequence shown here is derived from an EMBL/GenBank/DDBJ whole genome shotgun (WGS) entry which is preliminary data.</text>
</comment>
<evidence type="ECO:0000256" key="5">
    <source>
        <dbReference type="ARBA" id="ARBA00023163"/>
    </source>
</evidence>
<dbReference type="InterPro" id="IPR007630">
    <property type="entry name" value="RNA_pol_sigma70_r4"/>
</dbReference>
<feature type="domain" description="RNA polymerase sigma-70 region 4" evidence="8">
    <location>
        <begin position="513"/>
        <end position="566"/>
    </location>
</feature>
<comment type="similarity">
    <text evidence="1">Belongs to the sigma-70 factor family.</text>
</comment>
<proteinExistence type="inferred from homology"/>
<dbReference type="Gene3D" id="1.10.10.10">
    <property type="entry name" value="Winged helix-like DNA-binding domain superfamily/Winged helix DNA-binding domain"/>
    <property type="match status" value="1"/>
</dbReference>
<evidence type="ECO:0000259" key="8">
    <source>
        <dbReference type="Pfam" id="PF04545"/>
    </source>
</evidence>
<evidence type="ECO:0000256" key="4">
    <source>
        <dbReference type="ARBA" id="ARBA00023125"/>
    </source>
</evidence>